<dbReference type="OrthoDB" id="6083162at2759"/>
<keyword evidence="4" id="KW-1185">Reference proteome</keyword>
<dbReference type="AlphaFoldDB" id="A0A2B4R7V2"/>
<dbReference type="InterPro" id="IPR027417">
    <property type="entry name" value="P-loop_NTPase"/>
</dbReference>
<evidence type="ECO:0000313" key="4">
    <source>
        <dbReference type="Proteomes" id="UP000225706"/>
    </source>
</evidence>
<dbReference type="InterPro" id="IPR042197">
    <property type="entry name" value="Apaf_helical"/>
</dbReference>
<dbReference type="SUPFAM" id="SSF52540">
    <property type="entry name" value="P-loop containing nucleoside triphosphate hydrolases"/>
    <property type="match status" value="1"/>
</dbReference>
<dbReference type="GO" id="GO:0043531">
    <property type="term" value="F:ADP binding"/>
    <property type="evidence" value="ECO:0007669"/>
    <property type="project" value="InterPro"/>
</dbReference>
<organism evidence="3 4">
    <name type="scientific">Stylophora pistillata</name>
    <name type="common">Smooth cauliflower coral</name>
    <dbReference type="NCBI Taxonomy" id="50429"/>
    <lineage>
        <taxon>Eukaryota</taxon>
        <taxon>Metazoa</taxon>
        <taxon>Cnidaria</taxon>
        <taxon>Anthozoa</taxon>
        <taxon>Hexacorallia</taxon>
        <taxon>Scleractinia</taxon>
        <taxon>Astrocoeniina</taxon>
        <taxon>Pocilloporidae</taxon>
        <taxon>Stylophora</taxon>
    </lineage>
</organism>
<sequence>MFQSRRVKHIKAIQGEGLSIYVKASVLKSFSSDVTRTVTVLFEGNKPKRSFCECPEGACGLCCHAVLVLLQLKYFTEHNNFLLALTCTQKLQKWHCPSTSDEAKAKTKAASHIRLKYFRNVRSARKAIYHKRSTKKVETHSSESVTDIDRSDWFTRDVGEISHKNNKRTLDDLKNKKRVLNGNQWEKLFPPSGDPPDSKTFDIILLHLLLRNICPALKKPSTGWHEMPADTDHSREAEIVRIKYFRNSVSHNFSTGVPNDEFEDKWNTISHSLVALGVDQLEINCLKTQDIDHGTQRRIDEEVEKWKLDIEPRVQTLEHKVEQIESRISSNQQHISAPLVTRKLPNCLPDEVHHVFGRSEEIKRAVEAVQSGTVSIVSLTGGPGFGKTTVANKVAHELAKRENSRSVLFCPLTYEPSLDDVFTEMILTCSASPSQLPENPKRWLLNWSKQQSGKVTLILDNADRVLESEDRHQFVDTLRKMRTLSRQNLTFVTTSRKTVDVPSCGSNIQNIRLNSLSSPDAINVLVSRARDSETRQKLSQSEKIVSLCGCVPLALRIAGSLLSHCEEDKLIEKLANQPLDVLQDNNDSVDKTIKTSFDFLSEAERKGLTIMSVFPGPFDSDATEAVLPAVMDSEIQPVLILQSLQNRCLLEQPSSCRYEIHQLIKMFLSKHCHTKYSEAVAQGKEVACAHYMSRLAENADRYWGKDTCKQSLDSFNKDRHNFEHYLQQRGSEGYVAMKSCEAFFDNLHQKCMYLEMCVHPRFYTHFLQELLTVNATEINPVRKVELLCLLGREERKVRHTEKYKNYMEEAYKLYSKNKTKFEKYVMSEITFLNGYARFLSDEKMPTTCKEVCDDALRICEQKLCNHFERGAALMVAGREDKHCRRFTEAEKKFSEALNLLKECLGEHLMTAKCFKFIADLKLNDGKGSLAVKSYKESLEMMEHLGMDGHKETILLLKNYGSCQMSNGNYEEARALLEKAELVAERELVEDHMWKVRVKTELAILFHKERKEDQMIEAMKNGLEMCYRLENTVEELGNKREIRKVLNGHPEKFPKDKYPR</sequence>
<name>A0A2B4R7V2_STYPI</name>
<accession>A0A2B4R7V2</accession>
<feature type="domain" description="ORC1/DEAH AAA+ ATPase" evidence="1">
    <location>
        <begin position="375"/>
        <end position="487"/>
    </location>
</feature>
<dbReference type="Gene3D" id="3.40.50.300">
    <property type="entry name" value="P-loop containing nucleotide triphosphate hydrolases"/>
    <property type="match status" value="1"/>
</dbReference>
<dbReference type="InterPro" id="IPR049945">
    <property type="entry name" value="AAA_22"/>
</dbReference>
<dbReference type="InterPro" id="IPR011990">
    <property type="entry name" value="TPR-like_helical_dom_sf"/>
</dbReference>
<dbReference type="PANTHER" id="PTHR47691:SF3">
    <property type="entry name" value="HTH-TYPE TRANSCRIPTIONAL REGULATOR RV0890C-RELATED"/>
    <property type="match status" value="1"/>
</dbReference>
<dbReference type="Pfam" id="PF13401">
    <property type="entry name" value="AAA_22"/>
    <property type="match status" value="1"/>
</dbReference>
<protein>
    <submittedName>
        <fullName evidence="3">Regulatory protein AfsR</fullName>
    </submittedName>
</protein>
<dbReference type="Proteomes" id="UP000225706">
    <property type="component" value="Unassembled WGS sequence"/>
</dbReference>
<dbReference type="SUPFAM" id="SSF48452">
    <property type="entry name" value="TPR-like"/>
    <property type="match status" value="1"/>
</dbReference>
<dbReference type="PANTHER" id="PTHR47691">
    <property type="entry name" value="REGULATOR-RELATED"/>
    <property type="match status" value="1"/>
</dbReference>
<dbReference type="InterPro" id="IPR041249">
    <property type="entry name" value="HEPN_DZIP3"/>
</dbReference>
<proteinExistence type="predicted"/>
<dbReference type="Pfam" id="PF18738">
    <property type="entry name" value="HEPN_DZIP3"/>
    <property type="match status" value="1"/>
</dbReference>
<evidence type="ECO:0000313" key="3">
    <source>
        <dbReference type="EMBL" id="PFX14414.1"/>
    </source>
</evidence>
<comment type="caution">
    <text evidence="3">The sequence shown here is derived from an EMBL/GenBank/DDBJ whole genome shotgun (WGS) entry which is preliminary data.</text>
</comment>
<evidence type="ECO:0000259" key="2">
    <source>
        <dbReference type="Pfam" id="PF18738"/>
    </source>
</evidence>
<reference evidence="4" key="1">
    <citation type="journal article" date="2017" name="bioRxiv">
        <title>Comparative analysis of the genomes of Stylophora pistillata and Acropora digitifera provides evidence for extensive differences between species of corals.</title>
        <authorList>
            <person name="Voolstra C.R."/>
            <person name="Li Y."/>
            <person name="Liew Y.J."/>
            <person name="Baumgarten S."/>
            <person name="Zoccola D."/>
            <person name="Flot J.-F."/>
            <person name="Tambutte S."/>
            <person name="Allemand D."/>
            <person name="Aranda M."/>
        </authorList>
    </citation>
    <scope>NUCLEOTIDE SEQUENCE [LARGE SCALE GENOMIC DNA]</scope>
</reference>
<dbReference type="Gene3D" id="1.25.40.10">
    <property type="entry name" value="Tetratricopeptide repeat domain"/>
    <property type="match status" value="1"/>
</dbReference>
<gene>
    <name evidence="3" type="primary">afsR</name>
    <name evidence="3" type="ORF">AWC38_SpisGene21428</name>
</gene>
<dbReference type="Gene3D" id="1.10.8.430">
    <property type="entry name" value="Helical domain of apoptotic protease-activating factors"/>
    <property type="match status" value="1"/>
</dbReference>
<dbReference type="CDD" id="cd00009">
    <property type="entry name" value="AAA"/>
    <property type="match status" value="1"/>
</dbReference>
<dbReference type="PRINTS" id="PR00364">
    <property type="entry name" value="DISEASERSIST"/>
</dbReference>
<dbReference type="EMBL" id="LSMT01000784">
    <property type="protein sequence ID" value="PFX14414.1"/>
    <property type="molecule type" value="Genomic_DNA"/>
</dbReference>
<evidence type="ECO:0000259" key="1">
    <source>
        <dbReference type="Pfam" id="PF13401"/>
    </source>
</evidence>
<feature type="domain" description="DZIP3-like HEPN" evidence="2">
    <location>
        <begin position="164"/>
        <end position="298"/>
    </location>
</feature>